<dbReference type="InterPro" id="IPR029063">
    <property type="entry name" value="SAM-dependent_MTases_sf"/>
</dbReference>
<dbReference type="AlphaFoldDB" id="A0A2M8AHX9"/>
<dbReference type="InterPro" id="IPR000241">
    <property type="entry name" value="RlmKL-like_Mtase"/>
</dbReference>
<feature type="domain" description="Ribosomal RNA large subunit methyltransferase K/L-like methyltransferase" evidence="1">
    <location>
        <begin position="259"/>
        <end position="384"/>
    </location>
</feature>
<dbReference type="PANTHER" id="PTHR14911:SF13">
    <property type="entry name" value="TRNA (GUANINE(6)-N2)-METHYLTRANSFERASE THUMP3"/>
    <property type="match status" value="1"/>
</dbReference>
<protein>
    <recommendedName>
        <fullName evidence="1">Ribosomal RNA large subunit methyltransferase K/L-like methyltransferase domain-containing protein</fullName>
    </recommendedName>
</protein>
<dbReference type="SUPFAM" id="SSF53335">
    <property type="entry name" value="S-adenosyl-L-methionine-dependent methyltransferases"/>
    <property type="match status" value="1"/>
</dbReference>
<dbReference type="EMBL" id="PFUO01000063">
    <property type="protein sequence ID" value="PJB17176.1"/>
    <property type="molecule type" value="Genomic_DNA"/>
</dbReference>
<dbReference type="PRINTS" id="PR00507">
    <property type="entry name" value="N12N6MTFRASE"/>
</dbReference>
<sequence length="446" mass="49982">MQVLINVVKFNCRGDPCGRLNKDARPVPTKQNMEYFFVLGNNPTLSIAEISALQSGGYALAADNVLILTTEQKINCVQTINRLGGTIKIGLISAKLDNANFTKIYSNILPLFNKINSSGKFNFGISDYNIKKLNKQKLGLELKKYLKNKGISSRWVTSREPTLSSVVVEQNKLINKGLELVLVGRGQKILIGQTLAVQPFKQLSFRDYGRPSRDDLSGMLPPKLAQIMINLAKPRPSSSPLLPPLSLPLDKGEIKRGYGEVILDPFCGSGTILTEAMLMGYKNLIGSDISPKAINDTKTNIAWINNNFQLKITNYELFNKDTKQLSRFIKPNSIDAIITEPYLGPQRGKVKINEVVRELNNLYSQSLAEFAKVLKPNGQVVMVWPVFHITPNAQHLMPNINGFKIINPIPKNLQQDKRIKLTSRNTIIYGRNQQKVWREIVVLKKI</sequence>
<dbReference type="GO" id="GO:0016423">
    <property type="term" value="F:tRNA (guanine) methyltransferase activity"/>
    <property type="evidence" value="ECO:0007669"/>
    <property type="project" value="TreeGrafter"/>
</dbReference>
<dbReference type="CDD" id="cd02440">
    <property type="entry name" value="AdoMet_MTases"/>
    <property type="match status" value="1"/>
</dbReference>
<reference evidence="3" key="1">
    <citation type="submission" date="2017-09" db="EMBL/GenBank/DDBJ databases">
        <title>Depth-based differentiation of microbial function through sediment-hosted aquifers and enrichment of novel symbionts in the deep terrestrial subsurface.</title>
        <authorList>
            <person name="Probst A.J."/>
            <person name="Ladd B."/>
            <person name="Jarett J.K."/>
            <person name="Geller-Mcgrath D.E."/>
            <person name="Sieber C.M.K."/>
            <person name="Emerson J.B."/>
            <person name="Anantharaman K."/>
            <person name="Thomas B.C."/>
            <person name="Malmstrom R."/>
            <person name="Stieglmeier M."/>
            <person name="Klingl A."/>
            <person name="Woyke T."/>
            <person name="Ryan C.M."/>
            <person name="Banfield J.F."/>
        </authorList>
    </citation>
    <scope>NUCLEOTIDE SEQUENCE [LARGE SCALE GENOMIC DNA]</scope>
</reference>
<dbReference type="PANTHER" id="PTHR14911">
    <property type="entry name" value="THUMP DOMAIN-CONTAINING"/>
    <property type="match status" value="1"/>
</dbReference>
<dbReference type="Pfam" id="PF01170">
    <property type="entry name" value="UPF0020"/>
    <property type="match status" value="1"/>
</dbReference>
<accession>A0A2M8AHX9</accession>
<dbReference type="Proteomes" id="UP000230611">
    <property type="component" value="Unassembled WGS sequence"/>
</dbReference>
<evidence type="ECO:0000313" key="2">
    <source>
        <dbReference type="EMBL" id="PJB17176.1"/>
    </source>
</evidence>
<dbReference type="GO" id="GO:0030488">
    <property type="term" value="P:tRNA methylation"/>
    <property type="evidence" value="ECO:0007669"/>
    <property type="project" value="TreeGrafter"/>
</dbReference>
<dbReference type="Gene3D" id="3.40.50.150">
    <property type="entry name" value="Vaccinia Virus protein VP39"/>
    <property type="match status" value="1"/>
</dbReference>
<organism evidence="2 3">
    <name type="scientific">Candidatus Falkowbacteria bacterium CG_4_9_14_3_um_filter_38_19</name>
    <dbReference type="NCBI Taxonomy" id="1974559"/>
    <lineage>
        <taxon>Bacteria</taxon>
        <taxon>Candidatus Falkowiibacteriota</taxon>
    </lineage>
</organism>
<name>A0A2M8AHX9_9BACT</name>
<proteinExistence type="predicted"/>
<evidence type="ECO:0000313" key="3">
    <source>
        <dbReference type="Proteomes" id="UP000230611"/>
    </source>
</evidence>
<comment type="caution">
    <text evidence="2">The sequence shown here is derived from an EMBL/GenBank/DDBJ whole genome shotgun (WGS) entry which is preliminary data.</text>
</comment>
<evidence type="ECO:0000259" key="1">
    <source>
        <dbReference type="Pfam" id="PF01170"/>
    </source>
</evidence>
<gene>
    <name evidence="2" type="ORF">CO116_01310</name>
</gene>